<dbReference type="Gene3D" id="1.20.1280.50">
    <property type="match status" value="1"/>
</dbReference>
<feature type="domain" description="F-box/LRR-repeat protein 15-like leucin rich repeat" evidence="2">
    <location>
        <begin position="458"/>
        <end position="608"/>
    </location>
</feature>
<dbReference type="SUPFAM" id="SSF52047">
    <property type="entry name" value="RNI-like"/>
    <property type="match status" value="2"/>
</dbReference>
<evidence type="ECO:0000313" key="4">
    <source>
        <dbReference type="Proteomes" id="UP000017836"/>
    </source>
</evidence>
<evidence type="ECO:0000313" key="3">
    <source>
        <dbReference type="EMBL" id="ERN10756.1"/>
    </source>
</evidence>
<dbReference type="HOGENOM" id="CLU_016072_2_0_1"/>
<dbReference type="InterPro" id="IPR006553">
    <property type="entry name" value="Leu-rich_rpt_Cys-con_subtyp"/>
</dbReference>
<dbReference type="PANTHER" id="PTHR13318">
    <property type="entry name" value="PARTNER OF PAIRED, ISOFORM B-RELATED"/>
    <property type="match status" value="1"/>
</dbReference>
<dbReference type="eggNOG" id="KOG1947">
    <property type="taxonomic scope" value="Eukaryota"/>
</dbReference>
<organism evidence="3 4">
    <name type="scientific">Amborella trichopoda</name>
    <dbReference type="NCBI Taxonomy" id="13333"/>
    <lineage>
        <taxon>Eukaryota</taxon>
        <taxon>Viridiplantae</taxon>
        <taxon>Streptophyta</taxon>
        <taxon>Embryophyta</taxon>
        <taxon>Tracheophyta</taxon>
        <taxon>Spermatophyta</taxon>
        <taxon>Magnoliopsida</taxon>
        <taxon>Amborellales</taxon>
        <taxon>Amborellaceae</taxon>
        <taxon>Amborella</taxon>
    </lineage>
</organism>
<dbReference type="SMART" id="SM00367">
    <property type="entry name" value="LRR_CC"/>
    <property type="match status" value="12"/>
</dbReference>
<gene>
    <name evidence="3" type="ORF">AMTR_s00027p00189050</name>
</gene>
<dbReference type="InterPro" id="IPR057207">
    <property type="entry name" value="FBXL15_LRR"/>
</dbReference>
<dbReference type="GO" id="GO:0019005">
    <property type="term" value="C:SCF ubiquitin ligase complex"/>
    <property type="evidence" value="ECO:0000318"/>
    <property type="project" value="GO_Central"/>
</dbReference>
<sequence>MLRNKELREFAFTGDSAFRKDLSNKRKALDFKVDDGVQLVGANRGKKKNEENEKPRSNGETSDSTDLIGRLPDDCLTEIFRFLPVPLDHSLCAMVSKKWLLLQAQMHAFRFTPTMHEPTVNAMVTTYDVLEPWLSYELGERPGYLTRRLEGKKATDTRLAAIAVGTQARGGLGRLCIRGGRPSDAGLRLIALSCPGLESLSLWECGSIGDAGLEAIAMGCTLLRKLDLRNCPLVTDKGLVAIAKTSSNLSSLTLEACPNVGDPALEATSKCSNNIKSLSLNNCPCIGDEGLRSMVSRLQKLKKLKLTRLKLSDKAFEAIAKYCSSLTSLTLTGILGIHESSFLAIGRGCLNLESVTINYCPPLDDSGLWGLTQTSSCIKTVRIEGCDTVTWGGAAALLSNLHHTIRFLSISRCNGIKDPPPRAPKLPFCPRLLSLAIRNCTALGDSFLSWIRDASPAIKRLDLTGLTMVTNLGIMALLDVRKEVWTEVSLSGCARVSDDSVVALCNGCGGGIRTLSLDGCVQVGDASLEAIARLCTCINDLDLSQCAVSDLGLEFLARMGCTSLRIFSLSGCSRISNGCMSFLKEVGAGLVGLNLMHCGGLSRMAIERLKGSLSKCDIAS</sequence>
<proteinExistence type="predicted"/>
<dbReference type="OMA" id="FINCSAT"/>
<feature type="region of interest" description="Disordered" evidence="1">
    <location>
        <begin position="42"/>
        <end position="66"/>
    </location>
</feature>
<reference evidence="4" key="1">
    <citation type="journal article" date="2013" name="Science">
        <title>The Amborella genome and the evolution of flowering plants.</title>
        <authorList>
            <consortium name="Amborella Genome Project"/>
        </authorList>
    </citation>
    <scope>NUCLEOTIDE SEQUENCE [LARGE SCALE GENOMIC DNA]</scope>
</reference>
<dbReference type="STRING" id="13333.W1PST6"/>
<dbReference type="InterPro" id="IPR032675">
    <property type="entry name" value="LRR_dom_sf"/>
</dbReference>
<evidence type="ECO:0000259" key="2">
    <source>
        <dbReference type="Pfam" id="PF25372"/>
    </source>
</evidence>
<feature type="domain" description="F-box/LRR-repeat protein 15-like leucin rich repeat" evidence="2">
    <location>
        <begin position="183"/>
        <end position="339"/>
    </location>
</feature>
<dbReference type="Proteomes" id="UP000017836">
    <property type="component" value="Unassembled WGS sequence"/>
</dbReference>
<name>W1PST6_AMBTC</name>
<keyword evidence="4" id="KW-1185">Reference proteome</keyword>
<dbReference type="Gramene" id="ERN10756">
    <property type="protein sequence ID" value="ERN10756"/>
    <property type="gene ID" value="AMTR_s00027p00189050"/>
</dbReference>
<accession>W1PST6</accession>
<dbReference type="CDD" id="cd22159">
    <property type="entry name" value="F-box_AtTIR1-like"/>
    <property type="match status" value="1"/>
</dbReference>
<evidence type="ECO:0000256" key="1">
    <source>
        <dbReference type="SAM" id="MobiDB-lite"/>
    </source>
</evidence>
<protein>
    <recommendedName>
        <fullName evidence="2">F-box/LRR-repeat protein 15-like leucin rich repeat domain-containing protein</fullName>
    </recommendedName>
</protein>
<dbReference type="Pfam" id="PF25372">
    <property type="entry name" value="DUF7885"/>
    <property type="match status" value="2"/>
</dbReference>
<dbReference type="AlphaFoldDB" id="W1PST6"/>
<dbReference type="InterPro" id="IPR036047">
    <property type="entry name" value="F-box-like_dom_sf"/>
</dbReference>
<dbReference type="EMBL" id="KI392798">
    <property type="protein sequence ID" value="ERN10756.1"/>
    <property type="molecule type" value="Genomic_DNA"/>
</dbReference>
<dbReference type="SUPFAM" id="SSF81383">
    <property type="entry name" value="F-box domain"/>
    <property type="match status" value="1"/>
</dbReference>
<feature type="compositionally biased region" description="Basic and acidic residues" evidence="1">
    <location>
        <begin position="48"/>
        <end position="57"/>
    </location>
</feature>
<dbReference type="Gene3D" id="3.80.10.10">
    <property type="entry name" value="Ribonuclease Inhibitor"/>
    <property type="match status" value="2"/>
</dbReference>
<dbReference type="GO" id="GO:0031146">
    <property type="term" value="P:SCF-dependent proteasomal ubiquitin-dependent protein catabolic process"/>
    <property type="evidence" value="ECO:0000318"/>
    <property type="project" value="GO_Central"/>
</dbReference>